<reference evidence="2 3" key="1">
    <citation type="journal article" date="2010" name="J. Bacteriol.">
        <title>Genome sequences of Pelagibaca bermudensis HTCC2601T and Maritimibacter alkaliphilus HTCC2654T, the type strains of two marine Roseobacter genera.</title>
        <authorList>
            <person name="Thrash J.C."/>
            <person name="Cho J.C."/>
            <person name="Ferriera S."/>
            <person name="Johnson J."/>
            <person name="Vergin K.L."/>
            <person name="Giovannoni S.J."/>
        </authorList>
    </citation>
    <scope>NUCLEOTIDE SEQUENCE [LARGE SCALE GENOMIC DNA]</scope>
    <source>
        <strain evidence="2 3">HTCC2654</strain>
    </source>
</reference>
<dbReference type="HOGENOM" id="CLU_2826036_0_0_5"/>
<comment type="caution">
    <text evidence="2">The sequence shown here is derived from an EMBL/GenBank/DDBJ whole genome shotgun (WGS) entry which is preliminary data.</text>
</comment>
<accession>A3VH96</accession>
<dbReference type="STRING" id="314271.RB2654_15235"/>
<sequence length="66" mass="6677">MMSSGSTYSMPVSNPACSKAKPCTSSKACSSSASRLVSSSILKLAEATKPSKVTPVVRTLAVSAPL</sequence>
<keyword evidence="3" id="KW-1185">Reference proteome</keyword>
<dbReference type="AlphaFoldDB" id="A3VH96"/>
<feature type="compositionally biased region" description="Polar residues" evidence="1">
    <location>
        <begin position="1"/>
        <end position="12"/>
    </location>
</feature>
<evidence type="ECO:0000313" key="3">
    <source>
        <dbReference type="Proteomes" id="UP000002931"/>
    </source>
</evidence>
<evidence type="ECO:0000313" key="2">
    <source>
        <dbReference type="EMBL" id="EAQ12651.1"/>
    </source>
</evidence>
<dbReference type="EMBL" id="AAMT01000008">
    <property type="protein sequence ID" value="EAQ12651.1"/>
    <property type="molecule type" value="Genomic_DNA"/>
</dbReference>
<evidence type="ECO:0000256" key="1">
    <source>
        <dbReference type="SAM" id="MobiDB-lite"/>
    </source>
</evidence>
<feature type="region of interest" description="Disordered" evidence="1">
    <location>
        <begin position="1"/>
        <end position="22"/>
    </location>
</feature>
<gene>
    <name evidence="2" type="ORF">RB2654_15235</name>
</gene>
<protein>
    <submittedName>
        <fullName evidence="2">Uncharacterized protein</fullName>
    </submittedName>
</protein>
<dbReference type="Proteomes" id="UP000002931">
    <property type="component" value="Unassembled WGS sequence"/>
</dbReference>
<name>A3VH96_9RHOB</name>
<proteinExistence type="predicted"/>
<organism evidence="2 3">
    <name type="scientific">Maritimibacter alkaliphilus HTCC2654</name>
    <dbReference type="NCBI Taxonomy" id="314271"/>
    <lineage>
        <taxon>Bacteria</taxon>
        <taxon>Pseudomonadati</taxon>
        <taxon>Pseudomonadota</taxon>
        <taxon>Alphaproteobacteria</taxon>
        <taxon>Rhodobacterales</taxon>
        <taxon>Roseobacteraceae</taxon>
        <taxon>Maritimibacter</taxon>
    </lineage>
</organism>